<feature type="domain" description="Beta-lactamase-related" evidence="1">
    <location>
        <begin position="46"/>
        <end position="354"/>
    </location>
</feature>
<dbReference type="PATRIC" id="fig|1122147.4.peg.1080"/>
<evidence type="ECO:0000313" key="3">
    <source>
        <dbReference type="Proteomes" id="UP000050949"/>
    </source>
</evidence>
<dbReference type="SUPFAM" id="SSF56601">
    <property type="entry name" value="beta-lactamase/transpeptidase-like"/>
    <property type="match status" value="1"/>
</dbReference>
<organism evidence="2 3">
    <name type="scientific">Schleiferilactobacillus harbinensis DSM 16991</name>
    <dbReference type="NCBI Taxonomy" id="1122147"/>
    <lineage>
        <taxon>Bacteria</taxon>
        <taxon>Bacillati</taxon>
        <taxon>Bacillota</taxon>
        <taxon>Bacilli</taxon>
        <taxon>Lactobacillales</taxon>
        <taxon>Lactobacillaceae</taxon>
        <taxon>Schleiferilactobacillus</taxon>
    </lineage>
</organism>
<proteinExistence type="predicted"/>
<accession>A0A0R1XHU5</accession>
<dbReference type="PANTHER" id="PTHR46825:SF8">
    <property type="entry name" value="BETA-LACTAMASE-RELATED"/>
    <property type="match status" value="1"/>
</dbReference>
<evidence type="ECO:0000259" key="1">
    <source>
        <dbReference type="Pfam" id="PF00144"/>
    </source>
</evidence>
<dbReference type="PANTHER" id="PTHR46825">
    <property type="entry name" value="D-ALANYL-D-ALANINE-CARBOXYPEPTIDASE/ENDOPEPTIDASE AMPH"/>
    <property type="match status" value="1"/>
</dbReference>
<dbReference type="Proteomes" id="UP000050949">
    <property type="component" value="Unassembled WGS sequence"/>
</dbReference>
<dbReference type="InterPro" id="IPR012338">
    <property type="entry name" value="Beta-lactam/transpept-like"/>
</dbReference>
<dbReference type="AlphaFoldDB" id="A0A0R1XHU5"/>
<protein>
    <submittedName>
        <fullName evidence="2">Beta-lactamase class C related penicillin binding protein</fullName>
    </submittedName>
</protein>
<name>A0A0R1XHU5_9LACO</name>
<evidence type="ECO:0000313" key="2">
    <source>
        <dbReference type="EMBL" id="KRM29085.1"/>
    </source>
</evidence>
<dbReference type="Pfam" id="PF00144">
    <property type="entry name" value="Beta-lactamase"/>
    <property type="match status" value="1"/>
</dbReference>
<dbReference type="InterPro" id="IPR050491">
    <property type="entry name" value="AmpC-like"/>
</dbReference>
<dbReference type="Gene3D" id="3.40.710.10">
    <property type="entry name" value="DD-peptidase/beta-lactamase superfamily"/>
    <property type="match status" value="1"/>
</dbReference>
<dbReference type="InterPro" id="IPR001466">
    <property type="entry name" value="Beta-lactam-related"/>
</dbReference>
<dbReference type="EMBL" id="AZFW01000018">
    <property type="protein sequence ID" value="KRM29085.1"/>
    <property type="molecule type" value="Genomic_DNA"/>
</dbReference>
<sequence length="360" mass="39777">MRKKWWPLLAGGVMLLLAGIGVWRAALDRPEAVSEEKLNGPALNKAIDRVVAPTHFKGAIAAIKNGQVVTVRTYGYANAQTKQPITGDTLFPIASMEKPMTTALIAQLIREGKLNYTTKLSRFYPAITGADQVTVRELLNHTSGLAMDEVPPASELTTDKAALAYTVHEVTNTQDKSFNYTNANFVLLAGIVDQLTGESFNQALKKRILDPLHLTHTYDYRVIPKGSVVAEGYKYDNGRDYVPEELDHKLLSSLLGTGSLYMSIKDMAAFQLALSDGRLLTRPQFKELTEQPDHDGNYSGGFFNLDEDTRLVVGQYDDFPNSFNTVFEAYNTNSAGVLMFANQFTDADTKKMAEEILGHL</sequence>
<reference evidence="2 3" key="1">
    <citation type="journal article" date="2015" name="Genome Announc.">
        <title>Expanding the biotechnology potential of lactobacilli through comparative genomics of 213 strains and associated genera.</title>
        <authorList>
            <person name="Sun Z."/>
            <person name="Harris H.M."/>
            <person name="McCann A."/>
            <person name="Guo C."/>
            <person name="Argimon S."/>
            <person name="Zhang W."/>
            <person name="Yang X."/>
            <person name="Jeffery I.B."/>
            <person name="Cooney J.C."/>
            <person name="Kagawa T.F."/>
            <person name="Liu W."/>
            <person name="Song Y."/>
            <person name="Salvetti E."/>
            <person name="Wrobel A."/>
            <person name="Rasinkangas P."/>
            <person name="Parkhill J."/>
            <person name="Rea M.C."/>
            <person name="O'Sullivan O."/>
            <person name="Ritari J."/>
            <person name="Douillard F.P."/>
            <person name="Paul Ross R."/>
            <person name="Yang R."/>
            <person name="Briner A.E."/>
            <person name="Felis G.E."/>
            <person name="de Vos W.M."/>
            <person name="Barrangou R."/>
            <person name="Klaenhammer T.R."/>
            <person name="Caufield P.W."/>
            <person name="Cui Y."/>
            <person name="Zhang H."/>
            <person name="O'Toole P.W."/>
        </authorList>
    </citation>
    <scope>NUCLEOTIDE SEQUENCE [LARGE SCALE GENOMIC DNA]</scope>
    <source>
        <strain evidence="2 3">DSM 16991</strain>
    </source>
</reference>
<dbReference type="OrthoDB" id="2151402at2"/>
<gene>
    <name evidence="2" type="ORF">FC91_GL001042</name>
</gene>
<comment type="caution">
    <text evidence="2">The sequence shown here is derived from an EMBL/GenBank/DDBJ whole genome shotgun (WGS) entry which is preliminary data.</text>
</comment>
<dbReference type="eggNOG" id="COG1680">
    <property type="taxonomic scope" value="Bacteria"/>
</dbReference>
<dbReference type="RefSeq" id="WP_051225407.1">
    <property type="nucleotide sequence ID" value="NZ_AUEH01000043.1"/>
</dbReference>